<dbReference type="EMBL" id="JAFIUH010000021">
    <property type="protein sequence ID" value="MBN4059694.1"/>
    <property type="molecule type" value="Genomic_DNA"/>
</dbReference>
<reference evidence="1" key="1">
    <citation type="submission" date="2021-02" db="EMBL/GenBank/DDBJ databases">
        <title>Activity-based single-cell genomes from oceanic crustal fluid captures similar information to metagenomic and metatranscriptomic surveys with orders of magnitude less sampling.</title>
        <authorList>
            <person name="D'Angelo T.S."/>
            <person name="Orcutt B.N."/>
        </authorList>
    </citation>
    <scope>NUCLEOTIDE SEQUENCE [LARGE SCALE GENOMIC DNA]</scope>
    <source>
        <strain evidence="1">AH-315-J10</strain>
    </source>
</reference>
<dbReference type="SUPFAM" id="SSF52833">
    <property type="entry name" value="Thioredoxin-like"/>
    <property type="match status" value="1"/>
</dbReference>
<organism evidence="1 2">
    <name type="scientific">Acidimicrobium ferrooxidans</name>
    <dbReference type="NCBI Taxonomy" id="53635"/>
    <lineage>
        <taxon>Bacteria</taxon>
        <taxon>Bacillati</taxon>
        <taxon>Actinomycetota</taxon>
        <taxon>Acidimicrobiia</taxon>
        <taxon>Acidimicrobiales</taxon>
        <taxon>Acidimicrobiaceae</taxon>
        <taxon>Acidimicrobium</taxon>
    </lineage>
</organism>
<evidence type="ECO:0008006" key="3">
    <source>
        <dbReference type="Google" id="ProtNLM"/>
    </source>
</evidence>
<dbReference type="Gene3D" id="3.40.30.10">
    <property type="entry name" value="Glutaredoxin"/>
    <property type="match status" value="1"/>
</dbReference>
<accession>A0ABS3AQB5</accession>
<name>A0ABS3AQB5_9ACTN</name>
<keyword evidence="2" id="KW-1185">Reference proteome</keyword>
<proteinExistence type="predicted"/>
<sequence length="113" mass="11880">MLMTSLDQAVGDFEAATGWAHKPEGMCKGDMCVPAPDAVSDGRVDVVAIADRLGMALVSDDARGLWSLGPESGGKALTTAVMPDLELPDLDGNPFKLSSLHGRKVLLVAWASW</sequence>
<gene>
    <name evidence="1" type="ORF">JYT35_01100</name>
</gene>
<dbReference type="Proteomes" id="UP000724964">
    <property type="component" value="Unassembled WGS sequence"/>
</dbReference>
<comment type="caution">
    <text evidence="1">The sequence shown here is derived from an EMBL/GenBank/DDBJ whole genome shotgun (WGS) entry which is preliminary data.</text>
</comment>
<evidence type="ECO:0000313" key="1">
    <source>
        <dbReference type="EMBL" id="MBN4059694.1"/>
    </source>
</evidence>
<evidence type="ECO:0000313" key="2">
    <source>
        <dbReference type="Proteomes" id="UP000724964"/>
    </source>
</evidence>
<protein>
    <recommendedName>
        <fullName evidence="3">Redoxin domain-containing protein</fullName>
    </recommendedName>
</protein>
<dbReference type="InterPro" id="IPR036249">
    <property type="entry name" value="Thioredoxin-like_sf"/>
</dbReference>